<feature type="active site" description="GMP-histidine intermediate" evidence="15">
    <location>
        <position position="51"/>
    </location>
</feature>
<evidence type="ECO:0000256" key="5">
    <source>
        <dbReference type="ARBA" id="ARBA00004692"/>
    </source>
</evidence>
<evidence type="ECO:0000313" key="17">
    <source>
        <dbReference type="EMBL" id="QPH56122.1"/>
    </source>
</evidence>
<evidence type="ECO:0000313" key="18">
    <source>
        <dbReference type="Proteomes" id="UP000594800"/>
    </source>
</evidence>
<keyword evidence="9 14" id="KW-0808">Transferase</keyword>
<dbReference type="Pfam" id="PF02283">
    <property type="entry name" value="CobU"/>
    <property type="match status" value="1"/>
</dbReference>
<feature type="binding site" evidence="16">
    <location>
        <position position="84"/>
    </location>
    <ligand>
        <name>GTP</name>
        <dbReference type="ChEBI" id="CHEBI:37565"/>
    </ligand>
</feature>
<evidence type="ECO:0000256" key="8">
    <source>
        <dbReference type="ARBA" id="ARBA00022573"/>
    </source>
</evidence>
<dbReference type="GO" id="GO:0043752">
    <property type="term" value="F:adenosylcobinamide kinase activity"/>
    <property type="evidence" value="ECO:0007669"/>
    <property type="project" value="UniProtKB-EC"/>
</dbReference>
<comment type="pathway">
    <text evidence="5 14">Cofactor biosynthesis; adenosylcobalamin biosynthesis; adenosylcobalamin from cob(II)yrinate a,c-diamide: step 6/7.</text>
</comment>
<keyword evidence="8 14" id="KW-0169">Cobalamin biosynthesis</keyword>
<evidence type="ECO:0000256" key="2">
    <source>
        <dbReference type="ARBA" id="ARBA00000711"/>
    </source>
</evidence>
<evidence type="ECO:0000256" key="6">
    <source>
        <dbReference type="ARBA" id="ARBA00005159"/>
    </source>
</evidence>
<comment type="pathway">
    <text evidence="6 14">Cofactor biosynthesis; adenosylcobalamin biosynthesis; adenosylcobalamin from cob(II)yrinate a,c-diamide: step 5/7.</text>
</comment>
<dbReference type="Gene3D" id="3.40.50.300">
    <property type="entry name" value="P-loop containing nucleotide triphosphate hydrolases"/>
    <property type="match status" value="1"/>
</dbReference>
<keyword evidence="10 14" id="KW-0547">Nucleotide-binding</keyword>
<dbReference type="AlphaFoldDB" id="A0A7S9QF40"/>
<dbReference type="Proteomes" id="UP000594800">
    <property type="component" value="Chromosome"/>
</dbReference>
<dbReference type="UniPathway" id="UPA00148">
    <property type="reaction ID" value="UER00236"/>
</dbReference>
<evidence type="ECO:0000256" key="9">
    <source>
        <dbReference type="ARBA" id="ARBA00022679"/>
    </source>
</evidence>
<keyword evidence="11 14" id="KW-0418">Kinase</keyword>
<dbReference type="NCBIfam" id="NF004469">
    <property type="entry name" value="PRK05800.1"/>
    <property type="match status" value="1"/>
</dbReference>
<comment type="similarity">
    <text evidence="7 14">Belongs to the CobU/CobP family.</text>
</comment>
<keyword evidence="13 14" id="KW-0342">GTP-binding</keyword>
<proteinExistence type="inferred from homology"/>
<sequence length="177" mass="19074">MLTNVKLVLGGARSGKSAIAERLVRAHPGPWWYVATAQAFDDEMRARIAQHVNDRGDGWVTTEEPLDLVGVLEAVSKTNIVLIDCLTLWLSNVLLGEYDLGSETDRLVSAISRTKAELVIVSNEVGMGLVPDNSLGRQFRDAQGRLNQAVAAQAGTVLFVAAGLPLVLKGEMPKVLQ</sequence>
<evidence type="ECO:0000256" key="11">
    <source>
        <dbReference type="ARBA" id="ARBA00022777"/>
    </source>
</evidence>
<dbReference type="CDD" id="cd00544">
    <property type="entry name" value="CobU"/>
    <property type="match status" value="1"/>
</dbReference>
<feature type="binding site" evidence="16">
    <location>
        <begin position="35"/>
        <end position="37"/>
    </location>
    <ligand>
        <name>GTP</name>
        <dbReference type="ChEBI" id="CHEBI:37565"/>
    </ligand>
</feature>
<evidence type="ECO:0000256" key="10">
    <source>
        <dbReference type="ARBA" id="ARBA00022741"/>
    </source>
</evidence>
<dbReference type="EC" id="2.7.1.156" evidence="14"/>
<dbReference type="SUPFAM" id="SSF52540">
    <property type="entry name" value="P-loop containing nucleoside triphosphate hydrolases"/>
    <property type="match status" value="1"/>
</dbReference>
<protein>
    <recommendedName>
        <fullName evidence="14">Bifunctional adenosylcobalamin biosynthesis protein</fullName>
        <ecNumber evidence="14">2.7.1.156</ecNumber>
        <ecNumber evidence="14">2.7.7.62</ecNumber>
    </recommendedName>
</protein>
<evidence type="ECO:0000256" key="1">
    <source>
        <dbReference type="ARBA" id="ARBA00000312"/>
    </source>
</evidence>
<name>A0A7S9QF40_9RHOB</name>
<reference evidence="17 18" key="1">
    <citation type="submission" date="2020-11" db="EMBL/GenBank/DDBJ databases">
        <title>Description of Pontivivens ytuae sp. nov. isolated from deep sea sediment of Mariana Trench.</title>
        <authorList>
            <person name="Wang Z."/>
            <person name="Sun Q.-L."/>
            <person name="Xu X.-D."/>
            <person name="Tang Y.-Z."/>
            <person name="Zhang J."/>
        </authorList>
    </citation>
    <scope>NUCLEOTIDE SEQUENCE [LARGE SCALE GENOMIC DNA]</scope>
    <source>
        <strain evidence="17 18">MT2928</strain>
    </source>
</reference>
<evidence type="ECO:0000256" key="16">
    <source>
        <dbReference type="PIRSR" id="PIRSR006135-2"/>
    </source>
</evidence>
<comment type="function">
    <text evidence="4 14">Catalyzes ATP-dependent phosphorylation of adenosylcobinamide and addition of GMP to adenosylcobinamide phosphate.</text>
</comment>
<evidence type="ECO:0000256" key="7">
    <source>
        <dbReference type="ARBA" id="ARBA00007490"/>
    </source>
</evidence>
<gene>
    <name evidence="17" type="primary">cobU</name>
    <name evidence="17" type="ORF">I0K15_05370</name>
</gene>
<comment type="catalytic activity">
    <reaction evidence="1 14">
        <text>adenosylcob(III)inamide + ATP = adenosylcob(III)inamide phosphate + ADP + H(+)</text>
        <dbReference type="Rhea" id="RHEA:15769"/>
        <dbReference type="ChEBI" id="CHEBI:2480"/>
        <dbReference type="ChEBI" id="CHEBI:15378"/>
        <dbReference type="ChEBI" id="CHEBI:30616"/>
        <dbReference type="ChEBI" id="CHEBI:58502"/>
        <dbReference type="ChEBI" id="CHEBI:456216"/>
        <dbReference type="EC" id="2.7.1.156"/>
    </reaction>
</comment>
<evidence type="ECO:0000256" key="12">
    <source>
        <dbReference type="ARBA" id="ARBA00022840"/>
    </source>
</evidence>
<evidence type="ECO:0000256" key="13">
    <source>
        <dbReference type="ARBA" id="ARBA00023134"/>
    </source>
</evidence>
<dbReference type="InterPro" id="IPR003203">
    <property type="entry name" value="CobU/CobP"/>
</dbReference>
<dbReference type="GO" id="GO:0008820">
    <property type="term" value="F:cobinamide phosphate guanylyltransferase activity"/>
    <property type="evidence" value="ECO:0007669"/>
    <property type="project" value="UniProtKB-UniRule"/>
</dbReference>
<dbReference type="GO" id="GO:0009236">
    <property type="term" value="P:cobalamin biosynthetic process"/>
    <property type="evidence" value="ECO:0007669"/>
    <property type="project" value="UniProtKB-UniRule"/>
</dbReference>
<dbReference type="PIRSF" id="PIRSF006135">
    <property type="entry name" value="CobU"/>
    <property type="match status" value="1"/>
</dbReference>
<dbReference type="EC" id="2.7.7.62" evidence="14"/>
<dbReference type="GO" id="GO:0005524">
    <property type="term" value="F:ATP binding"/>
    <property type="evidence" value="ECO:0007669"/>
    <property type="project" value="UniProtKB-UniRule"/>
</dbReference>
<dbReference type="PANTHER" id="PTHR34848">
    <property type="match status" value="1"/>
</dbReference>
<comment type="catalytic activity">
    <reaction evidence="3">
        <text>adenosylcob(III)inamide + GTP = adenosylcob(III)inamide phosphate + GDP + H(+)</text>
        <dbReference type="Rhea" id="RHEA:15765"/>
        <dbReference type="ChEBI" id="CHEBI:2480"/>
        <dbReference type="ChEBI" id="CHEBI:15378"/>
        <dbReference type="ChEBI" id="CHEBI:37565"/>
        <dbReference type="ChEBI" id="CHEBI:58189"/>
        <dbReference type="ChEBI" id="CHEBI:58502"/>
        <dbReference type="EC" id="2.7.1.156"/>
    </reaction>
</comment>
<feature type="binding site" evidence="16">
    <location>
        <position position="63"/>
    </location>
    <ligand>
        <name>GTP</name>
        <dbReference type="ChEBI" id="CHEBI:37565"/>
    </ligand>
</feature>
<dbReference type="PANTHER" id="PTHR34848:SF1">
    <property type="entry name" value="BIFUNCTIONAL ADENOSYLCOBALAMIN BIOSYNTHESIS PROTEIN COBU"/>
    <property type="match status" value="1"/>
</dbReference>
<evidence type="ECO:0000256" key="4">
    <source>
        <dbReference type="ARBA" id="ARBA00003889"/>
    </source>
</evidence>
<keyword evidence="12 14" id="KW-0067">ATP-binding</keyword>
<organism evidence="17 18">
    <name type="scientific">Pontivivens ytuae</name>
    <dbReference type="NCBI Taxonomy" id="2789856"/>
    <lineage>
        <taxon>Bacteria</taxon>
        <taxon>Pseudomonadati</taxon>
        <taxon>Pseudomonadota</taxon>
        <taxon>Alphaproteobacteria</taxon>
        <taxon>Rhodobacterales</taxon>
        <taxon>Paracoccaceae</taxon>
        <taxon>Pontivivens</taxon>
    </lineage>
</organism>
<keyword evidence="18" id="KW-1185">Reference proteome</keyword>
<keyword evidence="17" id="KW-0548">Nucleotidyltransferase</keyword>
<dbReference type="KEGG" id="poz:I0K15_05370"/>
<comment type="catalytic activity">
    <reaction evidence="2 14">
        <text>adenosylcob(III)inamide phosphate + GTP + H(+) = adenosylcob(III)inamide-GDP + diphosphate</text>
        <dbReference type="Rhea" id="RHEA:22712"/>
        <dbReference type="ChEBI" id="CHEBI:15378"/>
        <dbReference type="ChEBI" id="CHEBI:33019"/>
        <dbReference type="ChEBI" id="CHEBI:37565"/>
        <dbReference type="ChEBI" id="CHEBI:58502"/>
        <dbReference type="ChEBI" id="CHEBI:60487"/>
        <dbReference type="EC" id="2.7.7.62"/>
    </reaction>
</comment>
<evidence type="ECO:0000256" key="3">
    <source>
        <dbReference type="ARBA" id="ARBA00001522"/>
    </source>
</evidence>
<dbReference type="EMBL" id="CP064942">
    <property type="protein sequence ID" value="QPH56122.1"/>
    <property type="molecule type" value="Genomic_DNA"/>
</dbReference>
<accession>A0A7S9QF40</accession>
<feature type="binding site" evidence="16">
    <location>
        <begin position="10"/>
        <end position="17"/>
    </location>
    <ligand>
        <name>GTP</name>
        <dbReference type="ChEBI" id="CHEBI:37565"/>
    </ligand>
</feature>
<evidence type="ECO:0000256" key="15">
    <source>
        <dbReference type="PIRSR" id="PIRSR006135-1"/>
    </source>
</evidence>
<evidence type="ECO:0000256" key="14">
    <source>
        <dbReference type="PIRNR" id="PIRNR006135"/>
    </source>
</evidence>
<dbReference type="GO" id="GO:0005525">
    <property type="term" value="F:GTP binding"/>
    <property type="evidence" value="ECO:0007669"/>
    <property type="project" value="UniProtKB-UniRule"/>
</dbReference>
<dbReference type="InterPro" id="IPR027417">
    <property type="entry name" value="P-loop_NTPase"/>
</dbReference>